<dbReference type="SUPFAM" id="SSF51110">
    <property type="entry name" value="alpha-D-mannose-specific plant lectins"/>
    <property type="match status" value="1"/>
</dbReference>
<dbReference type="CDD" id="cd14066">
    <property type="entry name" value="STKc_IRAK"/>
    <property type="match status" value="1"/>
</dbReference>
<evidence type="ECO:0000259" key="16">
    <source>
        <dbReference type="PROSITE" id="PS50011"/>
    </source>
</evidence>
<dbReference type="FunFam" id="1.10.510.10:FF:000060">
    <property type="entry name" value="G-type lectin S-receptor-like serine/threonine-protein kinase"/>
    <property type="match status" value="1"/>
</dbReference>
<gene>
    <name evidence="19" type="ORF">Scep_016639</name>
</gene>
<feature type="transmembrane region" description="Helical" evidence="14">
    <location>
        <begin position="454"/>
        <end position="476"/>
    </location>
</feature>
<dbReference type="InterPro" id="IPR003609">
    <property type="entry name" value="Pan_app"/>
</dbReference>
<evidence type="ECO:0000256" key="3">
    <source>
        <dbReference type="ARBA" id="ARBA00022527"/>
    </source>
</evidence>
<dbReference type="EC" id="2.7.11.1" evidence="13"/>
<keyword evidence="7 13" id="KW-0418">Kinase</keyword>
<dbReference type="GO" id="GO:0048544">
    <property type="term" value="P:recognition of pollen"/>
    <property type="evidence" value="ECO:0007669"/>
    <property type="project" value="InterPro"/>
</dbReference>
<evidence type="ECO:0000256" key="13">
    <source>
        <dbReference type="PIRNR" id="PIRNR000641"/>
    </source>
</evidence>
<dbReference type="FunFam" id="3.30.200.20:FF:000195">
    <property type="entry name" value="G-type lectin S-receptor-like serine/threonine-protein kinase"/>
    <property type="match status" value="1"/>
</dbReference>
<feature type="domain" description="Bulb-type lectin" evidence="17">
    <location>
        <begin position="21"/>
        <end position="153"/>
    </location>
</feature>
<dbReference type="InterPro" id="IPR000719">
    <property type="entry name" value="Prot_kinase_dom"/>
</dbReference>
<comment type="similarity">
    <text evidence="13">Belongs to the protein kinase superfamily. Ser/Thr protein kinase family.</text>
</comment>
<dbReference type="Pfam" id="PF01453">
    <property type="entry name" value="B_lectin"/>
    <property type="match status" value="1"/>
</dbReference>
<dbReference type="GO" id="GO:0005524">
    <property type="term" value="F:ATP binding"/>
    <property type="evidence" value="ECO:0007669"/>
    <property type="project" value="UniProtKB-KW"/>
</dbReference>
<organism evidence="19 20">
    <name type="scientific">Stephania cephalantha</name>
    <dbReference type="NCBI Taxonomy" id="152367"/>
    <lineage>
        <taxon>Eukaryota</taxon>
        <taxon>Viridiplantae</taxon>
        <taxon>Streptophyta</taxon>
        <taxon>Embryophyta</taxon>
        <taxon>Tracheophyta</taxon>
        <taxon>Spermatophyta</taxon>
        <taxon>Magnoliopsida</taxon>
        <taxon>Ranunculales</taxon>
        <taxon>Menispermaceae</taxon>
        <taxon>Menispermoideae</taxon>
        <taxon>Cissampelideae</taxon>
        <taxon>Stephania</taxon>
    </lineage>
</organism>
<evidence type="ECO:0000313" key="19">
    <source>
        <dbReference type="EMBL" id="KAK9118546.1"/>
    </source>
</evidence>
<dbReference type="SUPFAM" id="SSF56112">
    <property type="entry name" value="Protein kinase-like (PK-like)"/>
    <property type="match status" value="1"/>
</dbReference>
<dbReference type="SMART" id="SM00220">
    <property type="entry name" value="S_TKc"/>
    <property type="match status" value="1"/>
</dbReference>
<feature type="chain" id="PRO_5043037640" description="Receptor-like serine/threonine-protein kinase" evidence="15">
    <location>
        <begin position="19"/>
        <end position="858"/>
    </location>
</feature>
<accession>A0AAP0IPU2</accession>
<dbReference type="InterPro" id="IPR001480">
    <property type="entry name" value="Bulb-type_lectin_dom"/>
</dbReference>
<evidence type="ECO:0000256" key="1">
    <source>
        <dbReference type="ARBA" id="ARBA00004251"/>
    </source>
</evidence>
<dbReference type="Pfam" id="PF07714">
    <property type="entry name" value="PK_Tyr_Ser-Thr"/>
    <property type="match status" value="1"/>
</dbReference>
<comment type="catalytic activity">
    <reaction evidence="11 13">
        <text>L-threonyl-[protein] + ATP = O-phospho-L-threonyl-[protein] + ADP + H(+)</text>
        <dbReference type="Rhea" id="RHEA:46608"/>
        <dbReference type="Rhea" id="RHEA-COMP:11060"/>
        <dbReference type="Rhea" id="RHEA-COMP:11605"/>
        <dbReference type="ChEBI" id="CHEBI:15378"/>
        <dbReference type="ChEBI" id="CHEBI:30013"/>
        <dbReference type="ChEBI" id="CHEBI:30616"/>
        <dbReference type="ChEBI" id="CHEBI:61977"/>
        <dbReference type="ChEBI" id="CHEBI:456216"/>
        <dbReference type="EC" id="2.7.11.1"/>
    </reaction>
</comment>
<evidence type="ECO:0000256" key="4">
    <source>
        <dbReference type="ARBA" id="ARBA00022679"/>
    </source>
</evidence>
<dbReference type="PANTHER" id="PTHR27002:SF925">
    <property type="entry name" value="RECEPTOR-LIKE SERINE_THREONINE-PROTEIN KINASE"/>
    <property type="match status" value="1"/>
</dbReference>
<dbReference type="Gene3D" id="2.90.10.10">
    <property type="entry name" value="Bulb-type lectin domain"/>
    <property type="match status" value="1"/>
</dbReference>
<dbReference type="PROSITE" id="PS50011">
    <property type="entry name" value="PROTEIN_KINASE_DOM"/>
    <property type="match status" value="1"/>
</dbReference>
<evidence type="ECO:0000256" key="5">
    <source>
        <dbReference type="ARBA" id="ARBA00022729"/>
    </source>
</evidence>
<dbReference type="Gene3D" id="1.10.510.10">
    <property type="entry name" value="Transferase(Phosphotransferase) domain 1"/>
    <property type="match status" value="1"/>
</dbReference>
<dbReference type="CDD" id="cd01098">
    <property type="entry name" value="PAN_AP_plant"/>
    <property type="match status" value="1"/>
</dbReference>
<dbReference type="EMBL" id="JBBNAG010000007">
    <property type="protein sequence ID" value="KAK9118546.1"/>
    <property type="molecule type" value="Genomic_DNA"/>
</dbReference>
<dbReference type="Proteomes" id="UP001419268">
    <property type="component" value="Unassembled WGS sequence"/>
</dbReference>
<dbReference type="SMART" id="SM00108">
    <property type="entry name" value="B_lectin"/>
    <property type="match status" value="1"/>
</dbReference>
<keyword evidence="6 13" id="KW-0547">Nucleotide-binding</keyword>
<dbReference type="GO" id="GO:0004674">
    <property type="term" value="F:protein serine/threonine kinase activity"/>
    <property type="evidence" value="ECO:0007669"/>
    <property type="project" value="UniProtKB-KW"/>
</dbReference>
<keyword evidence="8 13" id="KW-0067">ATP-binding</keyword>
<evidence type="ECO:0000256" key="11">
    <source>
        <dbReference type="ARBA" id="ARBA00047899"/>
    </source>
</evidence>
<evidence type="ECO:0000256" key="7">
    <source>
        <dbReference type="ARBA" id="ARBA00022777"/>
    </source>
</evidence>
<dbReference type="InterPro" id="IPR011009">
    <property type="entry name" value="Kinase-like_dom_sf"/>
</dbReference>
<feature type="domain" description="Protein kinase" evidence="16">
    <location>
        <begin position="541"/>
        <end position="831"/>
    </location>
</feature>
<dbReference type="InterPro" id="IPR000858">
    <property type="entry name" value="S_locus_glycoprot_dom"/>
</dbReference>
<name>A0AAP0IPU2_9MAGN</name>
<comment type="catalytic activity">
    <reaction evidence="12 13">
        <text>L-seryl-[protein] + ATP = O-phospho-L-seryl-[protein] + ADP + H(+)</text>
        <dbReference type="Rhea" id="RHEA:17989"/>
        <dbReference type="Rhea" id="RHEA-COMP:9863"/>
        <dbReference type="Rhea" id="RHEA-COMP:11604"/>
        <dbReference type="ChEBI" id="CHEBI:15378"/>
        <dbReference type="ChEBI" id="CHEBI:29999"/>
        <dbReference type="ChEBI" id="CHEBI:30616"/>
        <dbReference type="ChEBI" id="CHEBI:83421"/>
        <dbReference type="ChEBI" id="CHEBI:456216"/>
        <dbReference type="EC" id="2.7.11.1"/>
    </reaction>
</comment>
<keyword evidence="4 13" id="KW-0808">Transferase</keyword>
<dbReference type="PROSITE" id="PS50927">
    <property type="entry name" value="BULB_LECTIN"/>
    <property type="match status" value="1"/>
</dbReference>
<keyword evidence="10" id="KW-0325">Glycoprotein</keyword>
<evidence type="ECO:0000256" key="8">
    <source>
        <dbReference type="ARBA" id="ARBA00022840"/>
    </source>
</evidence>
<dbReference type="GO" id="GO:0005886">
    <property type="term" value="C:plasma membrane"/>
    <property type="evidence" value="ECO:0007669"/>
    <property type="project" value="UniProtKB-SubCell"/>
</dbReference>
<dbReference type="PANTHER" id="PTHR27002">
    <property type="entry name" value="RECEPTOR-LIKE SERINE/THREONINE-PROTEIN KINASE SD1-8"/>
    <property type="match status" value="1"/>
</dbReference>
<comment type="subcellular location">
    <subcellularLocation>
        <location evidence="1">Cell membrane</location>
        <topology evidence="1">Single-pass type I membrane protein</topology>
    </subcellularLocation>
</comment>
<dbReference type="InterPro" id="IPR036426">
    <property type="entry name" value="Bulb-type_lectin_dom_sf"/>
</dbReference>
<dbReference type="PROSITE" id="PS50948">
    <property type="entry name" value="PAN"/>
    <property type="match status" value="1"/>
</dbReference>
<dbReference type="AlphaFoldDB" id="A0AAP0IPU2"/>
<dbReference type="InterPro" id="IPR008271">
    <property type="entry name" value="Ser/Thr_kinase_AS"/>
</dbReference>
<proteinExistence type="inferred from homology"/>
<evidence type="ECO:0000256" key="12">
    <source>
        <dbReference type="ARBA" id="ARBA00048679"/>
    </source>
</evidence>
<comment type="caution">
    <text evidence="19">The sequence shown here is derived from an EMBL/GenBank/DDBJ whole genome shotgun (WGS) entry which is preliminary data.</text>
</comment>
<feature type="domain" description="Apple" evidence="18">
    <location>
        <begin position="353"/>
        <end position="428"/>
    </location>
</feature>
<evidence type="ECO:0000313" key="20">
    <source>
        <dbReference type="Proteomes" id="UP001419268"/>
    </source>
</evidence>
<evidence type="ECO:0000256" key="6">
    <source>
        <dbReference type="ARBA" id="ARBA00022741"/>
    </source>
</evidence>
<keyword evidence="9" id="KW-1015">Disulfide bond</keyword>
<dbReference type="Pfam" id="PF00954">
    <property type="entry name" value="S_locus_glycop"/>
    <property type="match status" value="1"/>
</dbReference>
<reference evidence="19 20" key="1">
    <citation type="submission" date="2024-01" db="EMBL/GenBank/DDBJ databases">
        <title>Genome assemblies of Stephania.</title>
        <authorList>
            <person name="Yang L."/>
        </authorList>
    </citation>
    <scope>NUCLEOTIDE SEQUENCE [LARGE SCALE GENOMIC DNA]</scope>
    <source>
        <strain evidence="19">JXDWG</strain>
        <tissue evidence="19">Leaf</tissue>
    </source>
</reference>
<dbReference type="InterPro" id="IPR024171">
    <property type="entry name" value="SRK-like_kinase"/>
</dbReference>
<evidence type="ECO:0000259" key="18">
    <source>
        <dbReference type="PROSITE" id="PS50948"/>
    </source>
</evidence>
<evidence type="ECO:0000256" key="10">
    <source>
        <dbReference type="ARBA" id="ARBA00023180"/>
    </source>
</evidence>
<keyword evidence="14" id="KW-0812">Transmembrane</keyword>
<protein>
    <recommendedName>
        <fullName evidence="13">Receptor-like serine/threonine-protein kinase</fullName>
        <ecNumber evidence="13">2.7.11.1</ecNumber>
    </recommendedName>
</protein>
<dbReference type="PIRSF" id="PIRSF000641">
    <property type="entry name" value="SRK"/>
    <property type="match status" value="1"/>
</dbReference>
<evidence type="ECO:0000259" key="17">
    <source>
        <dbReference type="PROSITE" id="PS50927"/>
    </source>
</evidence>
<sequence>MLAPTIVALLPLILSSSAVTIDVLTQGQVMNSSQTIISNSGIFELGFFSFGLSNSTTRKRFYLGIWYKQASTNNSNRTIVWVANRDKPIITNSSSCFLTINSDGNLAIYDQQGVGIGPLTSITPTTNVTATLLDSGNFVLRQNKGDGTNTSSLLWQSFDYPTDTSLPGVKIEYNAKTGKTYKLTSWQSPEDPSPGRYSLLLDPERMAQFLILNGSQPLWTSGAWNGHNFRYTPEMAWTSRLYTFYYYSNGSENYFLVNSVLSNESILLTRYVIAVSGKIQQFTWVESSQSWVKYWEQPKQQCNLYSYCGSNSICDKGHYPYCKCLEGFQPHNIGDWNGGNWSSGCGRRSALQCGDQDGFLTMRNMSLPLDPKVLQLHSAVDCKSSCLGTCACNACAYSNNQCLVWYGSLFNVRQADYDGEDLFLKLPASEIKIYEESNNINSRSSNHSRLIRTLSLSLALPFIASILILGTIFHYLSKRKSKQRGSRANKGMDLMLFDFSTKTKPTKRELFKSIKSVKDEIWDVELPLFSFSSVCSATNNFSNANKIGQGGFGPVYKGTLQNGHVVAIKRLSAHSCQGLEELKNETTLIAKLQHRNLVKLLGCCIEGEEKILIYEYMTNKSLDLTIFDPKSPVKLSWERRITIIEGIAQGLLYLHQYSRLRIIHRDLKTSNILLDDQLNPKISDFGMARIFEDNRTQANTNRIVGTFGYMSPEYAMEGLFSIKSDVYSFGVLLLEIISGQKNSSFYPASSESSLSLIGHAWDLWQDEQELELVDSVLIFSSSSSPTSPTKYVQLALLCVQEKPSDRPTMPEVNAMLRSDSVTLPLPKQPAFCFDRGMVLRSGGKSSSINDMTVSLTAR</sequence>
<keyword evidence="5 15" id="KW-0732">Signal</keyword>
<keyword evidence="3 13" id="KW-0723">Serine/threonine-protein kinase</keyword>
<dbReference type="CDD" id="cd00028">
    <property type="entry name" value="B_lectin"/>
    <property type="match status" value="1"/>
</dbReference>
<dbReference type="InterPro" id="IPR001245">
    <property type="entry name" value="Ser-Thr/Tyr_kinase_cat_dom"/>
</dbReference>
<dbReference type="Pfam" id="PF08276">
    <property type="entry name" value="PAN_2"/>
    <property type="match status" value="1"/>
</dbReference>
<keyword evidence="20" id="KW-1185">Reference proteome</keyword>
<evidence type="ECO:0000256" key="2">
    <source>
        <dbReference type="ARBA" id="ARBA00022475"/>
    </source>
</evidence>
<keyword evidence="2" id="KW-1003">Cell membrane</keyword>
<keyword evidence="14" id="KW-1133">Transmembrane helix</keyword>
<dbReference type="PROSITE" id="PS00108">
    <property type="entry name" value="PROTEIN_KINASE_ST"/>
    <property type="match status" value="1"/>
</dbReference>
<dbReference type="SMART" id="SM00473">
    <property type="entry name" value="PAN_AP"/>
    <property type="match status" value="1"/>
</dbReference>
<evidence type="ECO:0000256" key="15">
    <source>
        <dbReference type="SAM" id="SignalP"/>
    </source>
</evidence>
<feature type="signal peptide" evidence="15">
    <location>
        <begin position="1"/>
        <end position="18"/>
    </location>
</feature>
<evidence type="ECO:0000256" key="9">
    <source>
        <dbReference type="ARBA" id="ARBA00023157"/>
    </source>
</evidence>
<evidence type="ECO:0000256" key="14">
    <source>
        <dbReference type="SAM" id="Phobius"/>
    </source>
</evidence>
<keyword evidence="14" id="KW-0472">Membrane</keyword>
<dbReference type="Gene3D" id="3.30.200.20">
    <property type="entry name" value="Phosphorylase Kinase, domain 1"/>
    <property type="match status" value="1"/>
</dbReference>